<evidence type="ECO:0000256" key="1">
    <source>
        <dbReference type="ARBA" id="ARBA00022679"/>
    </source>
</evidence>
<dbReference type="PANTHER" id="PTHR21060:SF15">
    <property type="entry name" value="ACETATE KINASE-RELATED"/>
    <property type="match status" value="1"/>
</dbReference>
<dbReference type="InterPro" id="IPR000890">
    <property type="entry name" value="Aliphatic_acid_kin_short-chain"/>
</dbReference>
<feature type="non-terminal residue" evidence="5">
    <location>
        <position position="1"/>
    </location>
</feature>
<accession>X0WWQ2</accession>
<evidence type="ECO:0000256" key="3">
    <source>
        <dbReference type="ARBA" id="ARBA00022777"/>
    </source>
</evidence>
<dbReference type="InterPro" id="IPR043129">
    <property type="entry name" value="ATPase_NBD"/>
</dbReference>
<dbReference type="GO" id="GO:0005524">
    <property type="term" value="F:ATP binding"/>
    <property type="evidence" value="ECO:0007669"/>
    <property type="project" value="UniProtKB-KW"/>
</dbReference>
<keyword evidence="3" id="KW-0418">Kinase</keyword>
<gene>
    <name evidence="5" type="ORF">S01H1_73318</name>
</gene>
<evidence type="ECO:0008006" key="6">
    <source>
        <dbReference type="Google" id="ProtNLM"/>
    </source>
</evidence>
<evidence type="ECO:0000256" key="2">
    <source>
        <dbReference type="ARBA" id="ARBA00022741"/>
    </source>
</evidence>
<dbReference type="SUPFAM" id="SSF53067">
    <property type="entry name" value="Actin-like ATPase domain"/>
    <property type="match status" value="1"/>
</dbReference>
<evidence type="ECO:0000256" key="4">
    <source>
        <dbReference type="ARBA" id="ARBA00022840"/>
    </source>
</evidence>
<dbReference type="PRINTS" id="PR00471">
    <property type="entry name" value="ACETATEKNASE"/>
</dbReference>
<keyword evidence="4" id="KW-0067">ATP-binding</keyword>
<evidence type="ECO:0000313" key="5">
    <source>
        <dbReference type="EMBL" id="GAG28868.1"/>
    </source>
</evidence>
<proteinExistence type="predicted"/>
<organism evidence="5">
    <name type="scientific">marine sediment metagenome</name>
    <dbReference type="NCBI Taxonomy" id="412755"/>
    <lineage>
        <taxon>unclassified sequences</taxon>
        <taxon>metagenomes</taxon>
        <taxon>ecological metagenomes</taxon>
    </lineage>
</organism>
<dbReference type="AlphaFoldDB" id="X0WWQ2"/>
<reference evidence="5" key="1">
    <citation type="journal article" date="2014" name="Front. Microbiol.">
        <title>High frequency of phylogenetically diverse reductive dehalogenase-homologous genes in deep subseafloor sedimentary metagenomes.</title>
        <authorList>
            <person name="Kawai M."/>
            <person name="Futagami T."/>
            <person name="Toyoda A."/>
            <person name="Takaki Y."/>
            <person name="Nishi S."/>
            <person name="Hori S."/>
            <person name="Arai W."/>
            <person name="Tsubouchi T."/>
            <person name="Morono Y."/>
            <person name="Uchiyama I."/>
            <person name="Ito T."/>
            <person name="Fujiyama A."/>
            <person name="Inagaki F."/>
            <person name="Takami H."/>
        </authorList>
    </citation>
    <scope>NUCLEOTIDE SEQUENCE</scope>
    <source>
        <strain evidence="5">Expedition CK06-06</strain>
    </source>
</reference>
<dbReference type="GO" id="GO:0006083">
    <property type="term" value="P:acetate metabolic process"/>
    <property type="evidence" value="ECO:0007669"/>
    <property type="project" value="TreeGrafter"/>
</dbReference>
<dbReference type="EMBL" id="BARS01048983">
    <property type="protein sequence ID" value="GAG28868.1"/>
    <property type="molecule type" value="Genomic_DNA"/>
</dbReference>
<name>X0WWQ2_9ZZZZ</name>
<dbReference type="Gene3D" id="3.30.420.40">
    <property type="match status" value="1"/>
</dbReference>
<dbReference type="PANTHER" id="PTHR21060">
    <property type="entry name" value="ACETATE KINASE"/>
    <property type="match status" value="1"/>
</dbReference>
<sequence length="88" mass="9104">IGAYMALLGEVDGLVFTGGIGENSAVVRCKAVENLRKLGLRLDAPANEAVAQGQAKEISAADSEVKILVIPTNEELLIARQTLALAGS</sequence>
<comment type="caution">
    <text evidence="5">The sequence shown here is derived from an EMBL/GenBank/DDBJ whole genome shotgun (WGS) entry which is preliminary data.</text>
</comment>
<protein>
    <recommendedName>
        <fullName evidence="6">Acetate kinase</fullName>
    </recommendedName>
</protein>
<keyword evidence="2" id="KW-0547">Nucleotide-binding</keyword>
<keyword evidence="1" id="KW-0808">Transferase</keyword>
<dbReference type="GO" id="GO:0008776">
    <property type="term" value="F:acetate kinase activity"/>
    <property type="evidence" value="ECO:0007669"/>
    <property type="project" value="TreeGrafter"/>
</dbReference>
<dbReference type="Pfam" id="PF00871">
    <property type="entry name" value="Acetate_kinase"/>
    <property type="match status" value="1"/>
</dbReference>